<dbReference type="PANTHER" id="PTHR33653:SF1">
    <property type="entry name" value="RIBONUCLEASE VAPC2"/>
    <property type="match status" value="1"/>
</dbReference>
<evidence type="ECO:0000256" key="4">
    <source>
        <dbReference type="ARBA" id="ARBA00022723"/>
    </source>
</evidence>
<sequence>MGQTIVTNRYSSGVLDTCTYLDLAELAPASLPTTPEITAITIAELNQGVAMAENAVARAARNEHLGAALIEFDPLPFDEAAAIRYGSLVALTIAAKRDPRPRRMDLLIAAIASARSLPLFTRNATDFRGLDDMVEIVPL</sequence>
<dbReference type="GO" id="GO:0046872">
    <property type="term" value="F:metal ion binding"/>
    <property type="evidence" value="ECO:0007669"/>
    <property type="project" value="UniProtKB-KW"/>
</dbReference>
<proteinExistence type="inferred from homology"/>
<evidence type="ECO:0000256" key="5">
    <source>
        <dbReference type="ARBA" id="ARBA00022801"/>
    </source>
</evidence>
<protein>
    <recommendedName>
        <fullName evidence="10">Type II toxin-antitoxin system VapC family toxin</fullName>
    </recommendedName>
</protein>
<evidence type="ECO:0000313" key="9">
    <source>
        <dbReference type="Proteomes" id="UP000438448"/>
    </source>
</evidence>
<keyword evidence="5" id="KW-0378">Hydrolase</keyword>
<organism evidence="8 9">
    <name type="scientific">Nocardia macrotermitis</name>
    <dbReference type="NCBI Taxonomy" id="2585198"/>
    <lineage>
        <taxon>Bacteria</taxon>
        <taxon>Bacillati</taxon>
        <taxon>Actinomycetota</taxon>
        <taxon>Actinomycetes</taxon>
        <taxon>Mycobacteriales</taxon>
        <taxon>Nocardiaceae</taxon>
        <taxon>Nocardia</taxon>
    </lineage>
</organism>
<keyword evidence="6" id="KW-0460">Magnesium</keyword>
<dbReference type="PANTHER" id="PTHR33653">
    <property type="entry name" value="RIBONUCLEASE VAPC2"/>
    <property type="match status" value="1"/>
</dbReference>
<dbReference type="AlphaFoldDB" id="A0A7K0D961"/>
<dbReference type="GO" id="GO:0016787">
    <property type="term" value="F:hydrolase activity"/>
    <property type="evidence" value="ECO:0007669"/>
    <property type="project" value="UniProtKB-KW"/>
</dbReference>
<name>A0A7K0D961_9NOCA</name>
<evidence type="ECO:0000256" key="2">
    <source>
        <dbReference type="ARBA" id="ARBA00022649"/>
    </source>
</evidence>
<keyword evidence="4" id="KW-0479">Metal-binding</keyword>
<evidence type="ECO:0000256" key="7">
    <source>
        <dbReference type="ARBA" id="ARBA00038093"/>
    </source>
</evidence>
<dbReference type="Gene3D" id="3.40.50.1010">
    <property type="entry name" value="5'-nuclease"/>
    <property type="match status" value="1"/>
</dbReference>
<dbReference type="SUPFAM" id="SSF88723">
    <property type="entry name" value="PIN domain-like"/>
    <property type="match status" value="1"/>
</dbReference>
<evidence type="ECO:0000256" key="3">
    <source>
        <dbReference type="ARBA" id="ARBA00022722"/>
    </source>
</evidence>
<dbReference type="EMBL" id="WEGK01000013">
    <property type="protein sequence ID" value="MQY22315.1"/>
    <property type="molecule type" value="Genomic_DNA"/>
</dbReference>
<dbReference type="CDD" id="cd18732">
    <property type="entry name" value="PIN_MtVapC4-C5_like"/>
    <property type="match status" value="1"/>
</dbReference>
<dbReference type="Proteomes" id="UP000438448">
    <property type="component" value="Unassembled WGS sequence"/>
</dbReference>
<dbReference type="OrthoDB" id="3257696at2"/>
<keyword evidence="3" id="KW-0540">Nuclease</keyword>
<evidence type="ECO:0000313" key="8">
    <source>
        <dbReference type="EMBL" id="MQY22315.1"/>
    </source>
</evidence>
<keyword evidence="2" id="KW-1277">Toxin-antitoxin system</keyword>
<reference evidence="8 9" key="1">
    <citation type="submission" date="2019-10" db="EMBL/GenBank/DDBJ databases">
        <title>Nocardia macrotermitis sp. nov. and Nocardia aurantia sp. nov., isolated from the gut of fungus growing-termite Macrotermes natalensis.</title>
        <authorList>
            <person name="Benndorf R."/>
            <person name="Schwitalla J."/>
            <person name="Martin K."/>
            <person name="De Beer W."/>
            <person name="Kaster A.-K."/>
            <person name="Vollmers J."/>
            <person name="Poulsen M."/>
            <person name="Beemelmanns C."/>
        </authorList>
    </citation>
    <scope>NUCLEOTIDE SEQUENCE [LARGE SCALE GENOMIC DNA]</scope>
    <source>
        <strain evidence="8 9">RB20</strain>
    </source>
</reference>
<evidence type="ECO:0000256" key="1">
    <source>
        <dbReference type="ARBA" id="ARBA00001946"/>
    </source>
</evidence>
<gene>
    <name evidence="8" type="ORF">NRB20_54300</name>
</gene>
<evidence type="ECO:0000256" key="6">
    <source>
        <dbReference type="ARBA" id="ARBA00022842"/>
    </source>
</evidence>
<dbReference type="InterPro" id="IPR050556">
    <property type="entry name" value="Type_II_TA_system_RNase"/>
</dbReference>
<dbReference type="GO" id="GO:0004518">
    <property type="term" value="F:nuclease activity"/>
    <property type="evidence" value="ECO:0007669"/>
    <property type="project" value="UniProtKB-KW"/>
</dbReference>
<comment type="cofactor">
    <cofactor evidence="1">
        <name>Mg(2+)</name>
        <dbReference type="ChEBI" id="CHEBI:18420"/>
    </cofactor>
</comment>
<evidence type="ECO:0008006" key="10">
    <source>
        <dbReference type="Google" id="ProtNLM"/>
    </source>
</evidence>
<dbReference type="InterPro" id="IPR029060">
    <property type="entry name" value="PIN-like_dom_sf"/>
</dbReference>
<comment type="caution">
    <text evidence="8">The sequence shown here is derived from an EMBL/GenBank/DDBJ whole genome shotgun (WGS) entry which is preliminary data.</text>
</comment>
<comment type="similarity">
    <text evidence="7">Belongs to the PINc/VapC protein family.</text>
</comment>
<dbReference type="RefSeq" id="WP_153413844.1">
    <property type="nucleotide sequence ID" value="NZ_WEGK01000013.1"/>
</dbReference>
<accession>A0A7K0D961</accession>
<keyword evidence="9" id="KW-1185">Reference proteome</keyword>